<keyword evidence="6 7" id="KW-0472">Membrane</keyword>
<dbReference type="Pfam" id="PF01694">
    <property type="entry name" value="Rhomboid"/>
    <property type="match status" value="1"/>
</dbReference>
<evidence type="ECO:0000256" key="2">
    <source>
        <dbReference type="ARBA" id="ARBA00009045"/>
    </source>
</evidence>
<feature type="transmembrane region" description="Helical" evidence="7">
    <location>
        <begin position="133"/>
        <end position="150"/>
    </location>
</feature>
<feature type="transmembrane region" description="Helical" evidence="7">
    <location>
        <begin position="215"/>
        <end position="233"/>
    </location>
</feature>
<dbReference type="SUPFAM" id="SSF144091">
    <property type="entry name" value="Rhomboid-like"/>
    <property type="match status" value="1"/>
</dbReference>
<comment type="similarity">
    <text evidence="2">Belongs to the peptidase S54 family.</text>
</comment>
<feature type="transmembrane region" description="Helical" evidence="7">
    <location>
        <begin position="162"/>
        <end position="179"/>
    </location>
</feature>
<evidence type="ECO:0000256" key="6">
    <source>
        <dbReference type="ARBA" id="ARBA00023136"/>
    </source>
</evidence>
<evidence type="ECO:0000313" key="9">
    <source>
        <dbReference type="EMBL" id="TPR15327.1"/>
    </source>
</evidence>
<accession>A0ABY2YTM6</accession>
<dbReference type="GO" id="GO:0008233">
    <property type="term" value="F:peptidase activity"/>
    <property type="evidence" value="ECO:0007669"/>
    <property type="project" value="UniProtKB-KW"/>
</dbReference>
<name>A0ABY2YTM6_9LACO</name>
<feature type="domain" description="Peptidase S54 rhomboid" evidence="8">
    <location>
        <begin position="68"/>
        <end position="202"/>
    </location>
</feature>
<evidence type="ECO:0000256" key="1">
    <source>
        <dbReference type="ARBA" id="ARBA00004141"/>
    </source>
</evidence>
<keyword evidence="4" id="KW-0378">Hydrolase</keyword>
<feature type="transmembrane region" description="Helical" evidence="7">
    <location>
        <begin position="109"/>
        <end position="127"/>
    </location>
</feature>
<feature type="transmembrane region" description="Helical" evidence="7">
    <location>
        <begin position="28"/>
        <end position="53"/>
    </location>
</feature>
<feature type="transmembrane region" description="Helical" evidence="7">
    <location>
        <begin position="185"/>
        <end position="203"/>
    </location>
</feature>
<dbReference type="Proteomes" id="UP000767392">
    <property type="component" value="Unassembled WGS sequence"/>
</dbReference>
<sequence>MILIRKLKQLYIKLKNSNFYRKMDERPFFTELILIIMAFIYLFGLLTNTSQLIITNGAMIKPLIIYYGEWWRFITPIFIHLGFLHILMNGISLYYVGIQIEKIFGHIRFLTIFMLSGIMGNIISFAFSSGLSAGASTAIFGLFGVFLMLGENFRDNFAVRQMSQSFLLLIIVNIVFDLLSSGIDIAGHLGGLIGGFFIPYFIGIPNYKMNKSKKILSFVVLMIIVIFCLKTGYMSNN</sequence>
<dbReference type="EMBL" id="QUAM01000002">
    <property type="protein sequence ID" value="TPR15327.1"/>
    <property type="molecule type" value="Genomic_DNA"/>
</dbReference>
<evidence type="ECO:0000256" key="4">
    <source>
        <dbReference type="ARBA" id="ARBA00022801"/>
    </source>
</evidence>
<dbReference type="InterPro" id="IPR022764">
    <property type="entry name" value="Peptidase_S54_rhomboid_dom"/>
</dbReference>
<feature type="transmembrane region" description="Helical" evidence="7">
    <location>
        <begin position="73"/>
        <end position="97"/>
    </location>
</feature>
<comment type="caution">
    <text evidence="9">The sequence shown here is derived from an EMBL/GenBank/DDBJ whole genome shotgun (WGS) entry which is preliminary data.</text>
</comment>
<comment type="subcellular location">
    <subcellularLocation>
        <location evidence="1">Membrane</location>
        <topology evidence="1">Multi-pass membrane protein</topology>
    </subcellularLocation>
</comment>
<dbReference type="InterPro" id="IPR035952">
    <property type="entry name" value="Rhomboid-like_sf"/>
</dbReference>
<reference evidence="9 10" key="1">
    <citation type="submission" date="2018-08" db="EMBL/GenBank/DDBJ databases">
        <title>Comparative genomics of wild bee and flower associated Lactobacillus reveals potential adaptation to the bee host.</title>
        <authorList>
            <person name="Vuong H.Q."/>
            <person name="Mcfrederick Q.S."/>
        </authorList>
    </citation>
    <scope>NUCLEOTIDE SEQUENCE [LARGE SCALE GENOMIC DNA]</scope>
    <source>
        <strain evidence="9 10">HV_04</strain>
    </source>
</reference>
<dbReference type="InterPro" id="IPR050925">
    <property type="entry name" value="Rhomboid_protease_S54"/>
</dbReference>
<dbReference type="GO" id="GO:0006508">
    <property type="term" value="P:proteolysis"/>
    <property type="evidence" value="ECO:0007669"/>
    <property type="project" value="UniProtKB-KW"/>
</dbReference>
<gene>
    <name evidence="9" type="ORF">DY048_03415</name>
</gene>
<organism evidence="9 10">
    <name type="scientific">Apilactobacillus timberlakei</name>
    <dbReference type="NCBI Taxonomy" id="2008380"/>
    <lineage>
        <taxon>Bacteria</taxon>
        <taxon>Bacillati</taxon>
        <taxon>Bacillota</taxon>
        <taxon>Bacilli</taxon>
        <taxon>Lactobacillales</taxon>
        <taxon>Lactobacillaceae</taxon>
        <taxon>Apilactobacillus</taxon>
    </lineage>
</organism>
<keyword evidence="10" id="KW-1185">Reference proteome</keyword>
<proteinExistence type="inferred from homology"/>
<keyword evidence="3 7" id="KW-0812">Transmembrane</keyword>
<evidence type="ECO:0000256" key="7">
    <source>
        <dbReference type="SAM" id="Phobius"/>
    </source>
</evidence>
<evidence type="ECO:0000256" key="5">
    <source>
        <dbReference type="ARBA" id="ARBA00022989"/>
    </source>
</evidence>
<dbReference type="PANTHER" id="PTHR43731:SF14">
    <property type="entry name" value="PRESENILIN-ASSOCIATED RHOMBOID-LIKE PROTEIN, MITOCHONDRIAL"/>
    <property type="match status" value="1"/>
</dbReference>
<evidence type="ECO:0000256" key="3">
    <source>
        <dbReference type="ARBA" id="ARBA00022692"/>
    </source>
</evidence>
<protein>
    <submittedName>
        <fullName evidence="9">Rhomboid family intramembrane serine protease</fullName>
    </submittedName>
</protein>
<keyword evidence="5 7" id="KW-1133">Transmembrane helix</keyword>
<keyword evidence="9" id="KW-0645">Protease</keyword>
<evidence type="ECO:0000259" key="8">
    <source>
        <dbReference type="Pfam" id="PF01694"/>
    </source>
</evidence>
<evidence type="ECO:0000313" key="10">
    <source>
        <dbReference type="Proteomes" id="UP000767392"/>
    </source>
</evidence>
<dbReference type="Gene3D" id="1.20.1540.10">
    <property type="entry name" value="Rhomboid-like"/>
    <property type="match status" value="1"/>
</dbReference>
<dbReference type="PANTHER" id="PTHR43731">
    <property type="entry name" value="RHOMBOID PROTEASE"/>
    <property type="match status" value="1"/>
</dbReference>